<dbReference type="Proteomes" id="UP000321058">
    <property type="component" value="Unassembled WGS sequence"/>
</dbReference>
<proteinExistence type="predicted"/>
<accession>A0A512N4I5</accession>
<evidence type="ECO:0000313" key="3">
    <source>
        <dbReference type="Proteomes" id="UP000321058"/>
    </source>
</evidence>
<name>A0A512N4I5_9HYPH</name>
<protein>
    <submittedName>
        <fullName evidence="2">Uncharacterized protein</fullName>
    </submittedName>
</protein>
<keyword evidence="3" id="KW-1185">Reference proteome</keyword>
<organism evidence="2 3">
    <name type="scientific">Reyranella soli</name>
    <dbReference type="NCBI Taxonomy" id="1230389"/>
    <lineage>
        <taxon>Bacteria</taxon>
        <taxon>Pseudomonadati</taxon>
        <taxon>Pseudomonadota</taxon>
        <taxon>Alphaproteobacteria</taxon>
        <taxon>Hyphomicrobiales</taxon>
        <taxon>Reyranellaceae</taxon>
        <taxon>Reyranella</taxon>
    </lineage>
</organism>
<comment type="caution">
    <text evidence="2">The sequence shown here is derived from an EMBL/GenBank/DDBJ whole genome shotgun (WGS) entry which is preliminary data.</text>
</comment>
<keyword evidence="1" id="KW-0472">Membrane</keyword>
<feature type="transmembrane region" description="Helical" evidence="1">
    <location>
        <begin position="20"/>
        <end position="40"/>
    </location>
</feature>
<dbReference type="EMBL" id="BKAJ01000018">
    <property type="protein sequence ID" value="GEP53888.1"/>
    <property type="molecule type" value="Genomic_DNA"/>
</dbReference>
<keyword evidence="1" id="KW-1133">Transmembrane helix</keyword>
<reference evidence="2 3" key="1">
    <citation type="submission" date="2019-07" db="EMBL/GenBank/DDBJ databases">
        <title>Whole genome shotgun sequence of Reyranella soli NBRC 108950.</title>
        <authorList>
            <person name="Hosoyama A."/>
            <person name="Uohara A."/>
            <person name="Ohji S."/>
            <person name="Ichikawa N."/>
        </authorList>
    </citation>
    <scope>NUCLEOTIDE SEQUENCE [LARGE SCALE GENOMIC DNA]</scope>
    <source>
        <strain evidence="2 3">NBRC 108950</strain>
    </source>
</reference>
<keyword evidence="1" id="KW-0812">Transmembrane</keyword>
<evidence type="ECO:0000256" key="1">
    <source>
        <dbReference type="SAM" id="Phobius"/>
    </source>
</evidence>
<dbReference type="AlphaFoldDB" id="A0A512N4I5"/>
<gene>
    <name evidence="2" type="ORF">RSO01_10540</name>
</gene>
<evidence type="ECO:0000313" key="2">
    <source>
        <dbReference type="EMBL" id="GEP53888.1"/>
    </source>
</evidence>
<sequence>MLRRLATGVRQRVRPVPFSLIISIIALLLSGAQFYATYFFKWSELRAFVTEMEILSVKYKEAPAQQGVIDIDQFGWPILRNDPVDEGKATSAATVIQFKSRLVMTLVNNGNAPAALIKVFLIAFIDGAGVCSEAASPGWMDLSSYTGGWREGNTFAEPYSLEATSVAPGSIVVVRGEADGLLIVPKERMSKPQPLCLSFVALDHEGNTVTRSVQALRRSFDPEGKGWHHSSMLHGPITVVKQFGSRRD</sequence>